<evidence type="ECO:0000259" key="11">
    <source>
        <dbReference type="PROSITE" id="PS50059"/>
    </source>
</evidence>
<keyword evidence="5 9" id="KW-0697">Rotamase</keyword>
<accession>A0A841GR37</accession>
<dbReference type="Gene3D" id="3.10.50.40">
    <property type="match status" value="1"/>
</dbReference>
<proteinExistence type="inferred from homology"/>
<evidence type="ECO:0000256" key="1">
    <source>
        <dbReference type="ARBA" id="ARBA00000971"/>
    </source>
</evidence>
<dbReference type="SUPFAM" id="SSF54534">
    <property type="entry name" value="FKBP-like"/>
    <property type="match status" value="1"/>
</dbReference>
<dbReference type="GO" id="GO:0042026">
    <property type="term" value="P:protein refolding"/>
    <property type="evidence" value="ECO:0007669"/>
    <property type="project" value="UniProtKB-ARBA"/>
</dbReference>
<dbReference type="GO" id="GO:0005737">
    <property type="term" value="C:cytoplasm"/>
    <property type="evidence" value="ECO:0007669"/>
    <property type="project" value="UniProtKB-SubCell"/>
</dbReference>
<dbReference type="AlphaFoldDB" id="A0A841GR37"/>
<keyword evidence="7 9" id="KW-0413">Isomerase</keyword>
<dbReference type="InterPro" id="IPR001179">
    <property type="entry name" value="PPIase_FKBP_dom"/>
</dbReference>
<comment type="catalytic activity">
    <reaction evidence="1 9 10">
        <text>[protein]-peptidylproline (omega=180) = [protein]-peptidylproline (omega=0)</text>
        <dbReference type="Rhea" id="RHEA:16237"/>
        <dbReference type="Rhea" id="RHEA-COMP:10747"/>
        <dbReference type="Rhea" id="RHEA-COMP:10748"/>
        <dbReference type="ChEBI" id="CHEBI:83833"/>
        <dbReference type="ChEBI" id="CHEBI:83834"/>
        <dbReference type="EC" id="5.2.1.8"/>
    </reaction>
</comment>
<keyword evidence="6" id="KW-0143">Chaperone</keyword>
<evidence type="ECO:0000256" key="7">
    <source>
        <dbReference type="ARBA" id="ARBA00023235"/>
    </source>
</evidence>
<dbReference type="EMBL" id="JACHEX010000002">
    <property type="protein sequence ID" value="MBB6062343.1"/>
    <property type="molecule type" value="Genomic_DNA"/>
</dbReference>
<name>A0A841GR37_9BACT</name>
<evidence type="ECO:0000313" key="13">
    <source>
        <dbReference type="Proteomes" id="UP000555828"/>
    </source>
</evidence>
<evidence type="ECO:0000256" key="3">
    <source>
        <dbReference type="ARBA" id="ARBA00006577"/>
    </source>
</evidence>
<keyword evidence="13" id="KW-1185">Reference proteome</keyword>
<evidence type="ECO:0000256" key="9">
    <source>
        <dbReference type="PROSITE-ProRule" id="PRU00277"/>
    </source>
</evidence>
<sequence>MGIKSGDKVKVHYVGKFEDGEVFDSSVGKEPLEFVVGMNQVIPGFEEGLMGMEVGEKKTINVPFEKAYGPYREDLIFPVEKSKLPEDVAVDHLLEVHQPDGSSFVVRVSDIKDDMAYLDANHPLAGKNLVFEVEIVSIG</sequence>
<evidence type="ECO:0000256" key="8">
    <source>
        <dbReference type="ARBA" id="ARBA00037071"/>
    </source>
</evidence>
<comment type="similarity">
    <text evidence="3 10">Belongs to the FKBP-type PPIase family.</text>
</comment>
<evidence type="ECO:0000256" key="10">
    <source>
        <dbReference type="RuleBase" id="RU003915"/>
    </source>
</evidence>
<evidence type="ECO:0000313" key="12">
    <source>
        <dbReference type="EMBL" id="MBB6062343.1"/>
    </source>
</evidence>
<organism evidence="12 13">
    <name type="scientific">Thermosipho japonicus</name>
    <dbReference type="NCBI Taxonomy" id="90323"/>
    <lineage>
        <taxon>Bacteria</taxon>
        <taxon>Thermotogati</taxon>
        <taxon>Thermotogota</taxon>
        <taxon>Thermotogae</taxon>
        <taxon>Thermotogales</taxon>
        <taxon>Fervidobacteriaceae</taxon>
        <taxon>Thermosipho</taxon>
    </lineage>
</organism>
<comment type="subcellular location">
    <subcellularLocation>
        <location evidence="2">Cytoplasm</location>
    </subcellularLocation>
</comment>
<dbReference type="Proteomes" id="UP000555828">
    <property type="component" value="Unassembled WGS sequence"/>
</dbReference>
<evidence type="ECO:0000256" key="4">
    <source>
        <dbReference type="ARBA" id="ARBA00022490"/>
    </source>
</evidence>
<dbReference type="PROSITE" id="PS50059">
    <property type="entry name" value="FKBP_PPIASE"/>
    <property type="match status" value="1"/>
</dbReference>
<reference evidence="12 13" key="1">
    <citation type="submission" date="2020-08" db="EMBL/GenBank/DDBJ databases">
        <title>Genomic Encyclopedia of Type Strains, Phase IV (KMG-IV): sequencing the most valuable type-strain genomes for metagenomic binning, comparative biology and taxonomic classification.</title>
        <authorList>
            <person name="Goeker M."/>
        </authorList>
    </citation>
    <scope>NUCLEOTIDE SEQUENCE [LARGE SCALE GENOMIC DNA]</scope>
    <source>
        <strain evidence="12 13">DSM 13481</strain>
    </source>
</reference>
<protein>
    <recommendedName>
        <fullName evidence="10">Peptidyl-prolyl cis-trans isomerase</fullName>
        <ecNumber evidence="10">5.2.1.8</ecNumber>
    </recommendedName>
</protein>
<dbReference type="RefSeq" id="WP_184619030.1">
    <property type="nucleotide sequence ID" value="NZ_JACHEX010000002.1"/>
</dbReference>
<dbReference type="EC" id="5.2.1.8" evidence="10"/>
<evidence type="ECO:0000256" key="6">
    <source>
        <dbReference type="ARBA" id="ARBA00023186"/>
    </source>
</evidence>
<evidence type="ECO:0000256" key="2">
    <source>
        <dbReference type="ARBA" id="ARBA00004496"/>
    </source>
</evidence>
<comment type="caution">
    <text evidence="12">The sequence shown here is derived from an EMBL/GenBank/DDBJ whole genome shotgun (WGS) entry which is preliminary data.</text>
</comment>
<gene>
    <name evidence="12" type="ORF">HNP65_000781</name>
</gene>
<dbReference type="PANTHER" id="PTHR47861:SF3">
    <property type="entry name" value="FKBP-TYPE PEPTIDYL-PROLYL CIS-TRANS ISOMERASE SLYD"/>
    <property type="match status" value="1"/>
</dbReference>
<dbReference type="Pfam" id="PF00254">
    <property type="entry name" value="FKBP_C"/>
    <property type="match status" value="1"/>
</dbReference>
<keyword evidence="4" id="KW-0963">Cytoplasm</keyword>
<dbReference type="GO" id="GO:0003755">
    <property type="term" value="F:peptidyl-prolyl cis-trans isomerase activity"/>
    <property type="evidence" value="ECO:0007669"/>
    <property type="project" value="UniProtKB-UniRule"/>
</dbReference>
<dbReference type="InterPro" id="IPR046357">
    <property type="entry name" value="PPIase_dom_sf"/>
</dbReference>
<feature type="domain" description="PPIase FKBP-type" evidence="11">
    <location>
        <begin position="6"/>
        <end position="100"/>
    </location>
</feature>
<comment type="function">
    <text evidence="8">Also involved in hydrogenase metallocenter assembly, probably by participating in the nickel insertion step. This function in hydrogenase biosynthesis requires chaperone activity and the presence of the metal-binding domain, but not PPIase activity.</text>
</comment>
<dbReference type="PANTHER" id="PTHR47861">
    <property type="entry name" value="FKBP-TYPE PEPTIDYL-PROLYL CIS-TRANS ISOMERASE SLYD"/>
    <property type="match status" value="1"/>
</dbReference>
<evidence type="ECO:0000256" key="5">
    <source>
        <dbReference type="ARBA" id="ARBA00023110"/>
    </source>
</evidence>